<evidence type="ECO:0000313" key="2">
    <source>
        <dbReference type="Proteomes" id="UP000178911"/>
    </source>
</evidence>
<gene>
    <name evidence="1" type="ORF">A3A13_04515</name>
</gene>
<comment type="caution">
    <text evidence="1">The sequence shown here is derived from an EMBL/GenBank/DDBJ whole genome shotgun (WGS) entry which is preliminary data.</text>
</comment>
<sequence length="62" mass="7099">MFWAVLWFVLFIFMLLFNLLMGSSFTDKLKTIKAILEDKTKTPDGKVASVKVIVSESLKDEN</sequence>
<dbReference type="EMBL" id="MGKJ01000020">
    <property type="protein sequence ID" value="OGN23351.1"/>
    <property type="molecule type" value="Genomic_DNA"/>
</dbReference>
<reference evidence="1 2" key="1">
    <citation type="journal article" date="2016" name="Nat. Commun.">
        <title>Thousands of microbial genomes shed light on interconnected biogeochemical processes in an aquifer system.</title>
        <authorList>
            <person name="Anantharaman K."/>
            <person name="Brown C.T."/>
            <person name="Hug L.A."/>
            <person name="Sharon I."/>
            <person name="Castelle C.J."/>
            <person name="Probst A.J."/>
            <person name="Thomas B.C."/>
            <person name="Singh A."/>
            <person name="Wilkins M.J."/>
            <person name="Karaoz U."/>
            <person name="Brodie E.L."/>
            <person name="Williams K.H."/>
            <person name="Hubbard S.S."/>
            <person name="Banfield J.F."/>
        </authorList>
    </citation>
    <scope>NUCLEOTIDE SEQUENCE [LARGE SCALE GENOMIC DNA]</scope>
</reference>
<name>A0A1F8GDI6_9BACT</name>
<evidence type="ECO:0000313" key="1">
    <source>
        <dbReference type="EMBL" id="OGN23351.1"/>
    </source>
</evidence>
<organism evidence="1 2">
    <name type="scientific">Candidatus Yanofskybacteria bacterium RIFCSPLOWO2_01_FULL_43_22</name>
    <dbReference type="NCBI Taxonomy" id="1802695"/>
    <lineage>
        <taxon>Bacteria</taxon>
        <taxon>Candidatus Yanofskyibacteriota</taxon>
    </lineage>
</organism>
<proteinExistence type="predicted"/>
<dbReference type="AlphaFoldDB" id="A0A1F8GDI6"/>
<accession>A0A1F8GDI6</accession>
<protein>
    <submittedName>
        <fullName evidence="1">Uncharacterized protein</fullName>
    </submittedName>
</protein>
<dbReference type="Proteomes" id="UP000178911">
    <property type="component" value="Unassembled WGS sequence"/>
</dbReference>